<evidence type="ECO:0000256" key="1">
    <source>
        <dbReference type="SAM" id="MobiDB-lite"/>
    </source>
</evidence>
<evidence type="ECO:0000313" key="2">
    <source>
        <dbReference type="EMBL" id="KAK0431628.1"/>
    </source>
</evidence>
<proteinExistence type="predicted"/>
<evidence type="ECO:0000313" key="3">
    <source>
        <dbReference type="Proteomes" id="UP001175226"/>
    </source>
</evidence>
<feature type="region of interest" description="Disordered" evidence="1">
    <location>
        <begin position="1"/>
        <end position="22"/>
    </location>
</feature>
<gene>
    <name evidence="2" type="ORF">EV421DRAFT_163774</name>
</gene>
<keyword evidence="3" id="KW-1185">Reference proteome</keyword>
<dbReference type="AlphaFoldDB" id="A0AA39MF84"/>
<name>A0AA39MF84_9AGAR</name>
<accession>A0AA39MF84</accession>
<reference evidence="2" key="1">
    <citation type="submission" date="2023-06" db="EMBL/GenBank/DDBJ databases">
        <authorList>
            <consortium name="Lawrence Berkeley National Laboratory"/>
            <person name="Ahrendt S."/>
            <person name="Sahu N."/>
            <person name="Indic B."/>
            <person name="Wong-Bajracharya J."/>
            <person name="Merenyi Z."/>
            <person name="Ke H.-M."/>
            <person name="Monk M."/>
            <person name="Kocsube S."/>
            <person name="Drula E."/>
            <person name="Lipzen A."/>
            <person name="Balint B."/>
            <person name="Henrissat B."/>
            <person name="Andreopoulos B."/>
            <person name="Martin F.M."/>
            <person name="Harder C.B."/>
            <person name="Rigling D."/>
            <person name="Ford K.L."/>
            <person name="Foster G.D."/>
            <person name="Pangilinan J."/>
            <person name="Papanicolaou A."/>
            <person name="Barry K."/>
            <person name="LaButti K."/>
            <person name="Viragh M."/>
            <person name="Koriabine M."/>
            <person name="Yan M."/>
            <person name="Riley R."/>
            <person name="Champramary S."/>
            <person name="Plett K.L."/>
            <person name="Tsai I.J."/>
            <person name="Slot J."/>
            <person name="Sipos G."/>
            <person name="Plett J."/>
            <person name="Nagy L.G."/>
            <person name="Grigoriev I.V."/>
        </authorList>
    </citation>
    <scope>NUCLEOTIDE SEQUENCE</scope>
    <source>
        <strain evidence="2">FPL87.14</strain>
    </source>
</reference>
<dbReference type="Proteomes" id="UP001175226">
    <property type="component" value="Unassembled WGS sequence"/>
</dbReference>
<feature type="compositionally biased region" description="Pro residues" evidence="1">
    <location>
        <begin position="1"/>
        <end position="11"/>
    </location>
</feature>
<protein>
    <submittedName>
        <fullName evidence="2">Uncharacterized protein</fullName>
    </submittedName>
</protein>
<comment type="caution">
    <text evidence="2">The sequence shown here is derived from an EMBL/GenBank/DDBJ whole genome shotgun (WGS) entry which is preliminary data.</text>
</comment>
<organism evidence="2 3">
    <name type="scientific">Armillaria borealis</name>
    <dbReference type="NCBI Taxonomy" id="47425"/>
    <lineage>
        <taxon>Eukaryota</taxon>
        <taxon>Fungi</taxon>
        <taxon>Dikarya</taxon>
        <taxon>Basidiomycota</taxon>
        <taxon>Agaricomycotina</taxon>
        <taxon>Agaricomycetes</taxon>
        <taxon>Agaricomycetidae</taxon>
        <taxon>Agaricales</taxon>
        <taxon>Marasmiineae</taxon>
        <taxon>Physalacriaceae</taxon>
        <taxon>Armillaria</taxon>
    </lineage>
</organism>
<dbReference type="EMBL" id="JAUEPT010000110">
    <property type="protein sequence ID" value="KAK0431628.1"/>
    <property type="molecule type" value="Genomic_DNA"/>
</dbReference>
<sequence>MDFGIDPPPCGEPSVNTSAQSSSVHEPAIPLFTHHRPYGHHTLTHCRSHLLTFLIFAQERHSSTEDTYTHSPPLVLMLFDILLRKFLSLHPRQFNLNCAQMKRLGWKEMQQTERQEGRVPPCVGLGGLIALRVVGVPRVAAISSSKKIPRLPFSPPYLGPIYPSRTSGFPSWMSSTVPTT</sequence>